<name>A0A328TNW8_9GAMM</name>
<dbReference type="GO" id="GO:0006313">
    <property type="term" value="P:DNA transposition"/>
    <property type="evidence" value="ECO:0007669"/>
    <property type="project" value="InterPro"/>
</dbReference>
<dbReference type="InterPro" id="IPR002513">
    <property type="entry name" value="Tn3_Tnp_DDE_dom"/>
</dbReference>
<sequence length="63" mass="7399">ITRKANSSISLQQCQAHHVFDIWYRNTSEVKPMAITGDMHNINKAKFAILHWFGLRFEPHFTD</sequence>
<dbReference type="Proteomes" id="UP000244334">
    <property type="component" value="Unassembled WGS sequence"/>
</dbReference>
<reference evidence="2" key="1">
    <citation type="submission" date="2018-04" db="EMBL/GenBank/DDBJ databases">
        <title>Genomes of the Obligate Erwinia dacicola and Facultative Enterobacter sp. OLF Endosymbionts of the Olive Fruit fly, Bactrocera oleae.</title>
        <authorList>
            <person name="Estes A.M."/>
            <person name="Hearn D.J."/>
            <person name="Agarwal S."/>
            <person name="Pierson E.A."/>
            <person name="Dunning-Hotopp J.C."/>
        </authorList>
    </citation>
    <scope>NUCLEOTIDE SEQUENCE [LARGE SCALE GENOMIC DNA]</scope>
    <source>
        <strain evidence="2">Oroville</strain>
    </source>
</reference>
<feature type="domain" description="Tn3 transposase DDE" evidence="1">
    <location>
        <begin position="8"/>
        <end position="62"/>
    </location>
</feature>
<dbReference type="EMBL" id="LJAM02000288">
    <property type="protein sequence ID" value="RAP70665.1"/>
    <property type="molecule type" value="Genomic_DNA"/>
</dbReference>
<proteinExistence type="predicted"/>
<keyword evidence="3" id="KW-1185">Reference proteome</keyword>
<organism evidence="2 3">
    <name type="scientific">Candidatus Erwinia dacicola</name>
    <dbReference type="NCBI Taxonomy" id="252393"/>
    <lineage>
        <taxon>Bacteria</taxon>
        <taxon>Pseudomonadati</taxon>
        <taxon>Pseudomonadota</taxon>
        <taxon>Gammaproteobacteria</taxon>
        <taxon>Enterobacterales</taxon>
        <taxon>Erwiniaceae</taxon>
        <taxon>Erwinia</taxon>
    </lineage>
</organism>
<protein>
    <submittedName>
        <fullName evidence="2">Tn3 transposase DDE domain protein</fullName>
    </submittedName>
</protein>
<dbReference type="GO" id="GO:0004803">
    <property type="term" value="F:transposase activity"/>
    <property type="evidence" value="ECO:0007669"/>
    <property type="project" value="InterPro"/>
</dbReference>
<evidence type="ECO:0000313" key="3">
    <source>
        <dbReference type="Proteomes" id="UP000244334"/>
    </source>
</evidence>
<comment type="caution">
    <text evidence="2">The sequence shown here is derived from an EMBL/GenBank/DDBJ whole genome shotgun (WGS) entry which is preliminary data.</text>
</comment>
<dbReference type="AlphaFoldDB" id="A0A328TNW8"/>
<feature type="non-terminal residue" evidence="2">
    <location>
        <position position="1"/>
    </location>
</feature>
<accession>A0A328TNW8</accession>
<dbReference type="Pfam" id="PF01526">
    <property type="entry name" value="DDE_Tnp_Tn3"/>
    <property type="match status" value="1"/>
</dbReference>
<evidence type="ECO:0000259" key="1">
    <source>
        <dbReference type="Pfam" id="PF01526"/>
    </source>
</evidence>
<evidence type="ECO:0000313" key="2">
    <source>
        <dbReference type="EMBL" id="RAP70665.1"/>
    </source>
</evidence>
<gene>
    <name evidence="2" type="ORF">ACZ87_02530</name>
</gene>